<organism evidence="9 10">
    <name type="scientific">Candidatus Doudnabacteria bacterium RIFCSPHIGHO2_12_FULL_48_16</name>
    <dbReference type="NCBI Taxonomy" id="1817838"/>
    <lineage>
        <taxon>Bacteria</taxon>
        <taxon>Candidatus Doudnaibacteriota</taxon>
    </lineage>
</organism>
<evidence type="ECO:0000256" key="2">
    <source>
        <dbReference type="ARBA" id="ARBA00022723"/>
    </source>
</evidence>
<evidence type="ECO:0000256" key="5">
    <source>
        <dbReference type="ARBA" id="ARBA00022842"/>
    </source>
</evidence>
<keyword evidence="4" id="KW-0378">Hydrolase</keyword>
<dbReference type="Proteomes" id="UP000177682">
    <property type="component" value="Unassembled WGS sequence"/>
</dbReference>
<proteinExistence type="predicted"/>
<feature type="transmembrane region" description="Helical" evidence="7">
    <location>
        <begin position="12"/>
        <end position="37"/>
    </location>
</feature>
<dbReference type="InterPro" id="IPR048846">
    <property type="entry name" value="PaaX-like_central"/>
</dbReference>
<dbReference type="EMBL" id="MFEY01000004">
    <property type="protein sequence ID" value="OGE90711.1"/>
    <property type="molecule type" value="Genomic_DNA"/>
</dbReference>
<name>A0A1F5PLC5_9BACT</name>
<keyword evidence="7" id="KW-0812">Transmembrane</keyword>
<evidence type="ECO:0000256" key="6">
    <source>
        <dbReference type="ARBA" id="ARBA00023118"/>
    </source>
</evidence>
<evidence type="ECO:0000256" key="1">
    <source>
        <dbReference type="ARBA" id="ARBA00022722"/>
    </source>
</evidence>
<evidence type="ECO:0000256" key="3">
    <source>
        <dbReference type="ARBA" id="ARBA00022759"/>
    </source>
</evidence>
<evidence type="ECO:0000256" key="4">
    <source>
        <dbReference type="ARBA" id="ARBA00022801"/>
    </source>
</evidence>
<feature type="domain" description="Transcriptional repressor PaaX-like central Cas2-like" evidence="8">
    <location>
        <begin position="102"/>
        <end position="174"/>
    </location>
</feature>
<evidence type="ECO:0000313" key="9">
    <source>
        <dbReference type="EMBL" id="OGE90711.1"/>
    </source>
</evidence>
<sequence>MKESQKYLTVQVLKLLGMGVTLTAVSLLSPTFVYGALKRYVKYRLNQPYKREQIRKAVNYLKQKRFIAYQTKSAKKLIILTKAGQRRLLELKILELKIKKISWDQQWRLVTFDIPENDKAARFRFCRMLKDLGFFHFQRSVFILPYACDKQISLITEYLKIDAYVHILTTKRFRSDHQLIKHFRLK</sequence>
<dbReference type="InterPro" id="IPR021127">
    <property type="entry name" value="CRISPR_associated_Cas2"/>
</dbReference>
<evidence type="ECO:0000313" key="10">
    <source>
        <dbReference type="Proteomes" id="UP000177682"/>
    </source>
</evidence>
<protein>
    <submittedName>
        <fullName evidence="9">CRISPR-associated endonuclease Cas2</fullName>
    </submittedName>
</protein>
<keyword evidence="7" id="KW-0472">Membrane</keyword>
<keyword evidence="7" id="KW-1133">Transmembrane helix</keyword>
<keyword evidence="5" id="KW-0460">Magnesium</keyword>
<dbReference type="NCBIfam" id="TIGR01573">
    <property type="entry name" value="cas2"/>
    <property type="match status" value="1"/>
</dbReference>
<dbReference type="AlphaFoldDB" id="A0A1F5PLC5"/>
<dbReference type="Gene3D" id="3.30.70.2650">
    <property type="match status" value="1"/>
</dbReference>
<dbReference type="GO" id="GO:0004521">
    <property type="term" value="F:RNA endonuclease activity"/>
    <property type="evidence" value="ECO:0007669"/>
    <property type="project" value="InterPro"/>
</dbReference>
<keyword evidence="6" id="KW-0051">Antiviral defense</keyword>
<gene>
    <name evidence="9" type="ORF">A3E29_01110</name>
</gene>
<reference evidence="9 10" key="1">
    <citation type="journal article" date="2016" name="Nat. Commun.">
        <title>Thousands of microbial genomes shed light on interconnected biogeochemical processes in an aquifer system.</title>
        <authorList>
            <person name="Anantharaman K."/>
            <person name="Brown C.T."/>
            <person name="Hug L.A."/>
            <person name="Sharon I."/>
            <person name="Castelle C.J."/>
            <person name="Probst A.J."/>
            <person name="Thomas B.C."/>
            <person name="Singh A."/>
            <person name="Wilkins M.J."/>
            <person name="Karaoz U."/>
            <person name="Brodie E.L."/>
            <person name="Williams K.H."/>
            <person name="Hubbard S.S."/>
            <person name="Banfield J.F."/>
        </authorList>
    </citation>
    <scope>NUCLEOTIDE SEQUENCE [LARGE SCALE GENOMIC DNA]</scope>
</reference>
<keyword evidence="2" id="KW-0479">Metal-binding</keyword>
<accession>A0A1F5PLC5</accession>
<keyword evidence="3 9" id="KW-0255">Endonuclease</keyword>
<keyword evidence="1" id="KW-0540">Nuclease</keyword>
<dbReference type="SUPFAM" id="SSF143430">
    <property type="entry name" value="TTP0101/SSO1404-like"/>
    <property type="match status" value="1"/>
</dbReference>
<evidence type="ECO:0000256" key="7">
    <source>
        <dbReference type="SAM" id="Phobius"/>
    </source>
</evidence>
<evidence type="ECO:0000259" key="8">
    <source>
        <dbReference type="Pfam" id="PF20803"/>
    </source>
</evidence>
<dbReference type="GO" id="GO:0043571">
    <property type="term" value="P:maintenance of CRISPR repeat elements"/>
    <property type="evidence" value="ECO:0007669"/>
    <property type="project" value="InterPro"/>
</dbReference>
<comment type="caution">
    <text evidence="9">The sequence shown here is derived from an EMBL/GenBank/DDBJ whole genome shotgun (WGS) entry which is preliminary data.</text>
</comment>
<dbReference type="Pfam" id="PF20803">
    <property type="entry name" value="PaaX_M"/>
    <property type="match status" value="1"/>
</dbReference>